<name>A0A1U7YS62_NICSY</name>
<reference evidence="4" key="2">
    <citation type="submission" date="2025-08" db="UniProtKB">
        <authorList>
            <consortium name="RefSeq"/>
        </authorList>
    </citation>
    <scope>IDENTIFICATION</scope>
    <source>
        <tissue evidence="4">Leaf</tissue>
    </source>
</reference>
<dbReference type="PANTHER" id="PTHR45749:SF34">
    <property type="entry name" value="ZINC FINGER MYM-TYPE PROTEIN 1-LIKE"/>
    <property type="match status" value="1"/>
</dbReference>
<feature type="domain" description="DUF4371" evidence="2">
    <location>
        <begin position="56"/>
        <end position="102"/>
    </location>
</feature>
<feature type="region of interest" description="Disordered" evidence="1">
    <location>
        <begin position="100"/>
        <end position="120"/>
    </location>
</feature>
<dbReference type="AlphaFoldDB" id="A0A1U7YS62"/>
<dbReference type="RefSeq" id="XP_009802059.1">
    <property type="nucleotide sequence ID" value="XM_009803757.1"/>
</dbReference>
<organism evidence="3 4">
    <name type="scientific">Nicotiana sylvestris</name>
    <name type="common">Wood tobacco</name>
    <name type="synonym">South American tobacco</name>
    <dbReference type="NCBI Taxonomy" id="4096"/>
    <lineage>
        <taxon>Eukaryota</taxon>
        <taxon>Viridiplantae</taxon>
        <taxon>Streptophyta</taxon>
        <taxon>Embryophyta</taxon>
        <taxon>Tracheophyta</taxon>
        <taxon>Spermatophyta</taxon>
        <taxon>Magnoliopsida</taxon>
        <taxon>eudicotyledons</taxon>
        <taxon>Gunneridae</taxon>
        <taxon>Pentapetalae</taxon>
        <taxon>asterids</taxon>
        <taxon>lamiids</taxon>
        <taxon>Solanales</taxon>
        <taxon>Solanaceae</taxon>
        <taxon>Nicotianoideae</taxon>
        <taxon>Nicotianeae</taxon>
        <taxon>Nicotiana</taxon>
    </lineage>
</organism>
<dbReference type="InterPro" id="IPR025398">
    <property type="entry name" value="DUF4371"/>
</dbReference>
<dbReference type="Pfam" id="PF14291">
    <property type="entry name" value="DUF4371"/>
    <property type="match status" value="2"/>
</dbReference>
<feature type="domain" description="DUF4371" evidence="2">
    <location>
        <begin position="1"/>
        <end position="54"/>
    </location>
</feature>
<proteinExistence type="predicted"/>
<dbReference type="PANTHER" id="PTHR45749">
    <property type="match status" value="1"/>
</dbReference>
<protein>
    <submittedName>
        <fullName evidence="4">Uncharacterized protein LOC104247685</fullName>
    </submittedName>
</protein>
<evidence type="ECO:0000256" key="1">
    <source>
        <dbReference type="SAM" id="MobiDB-lite"/>
    </source>
</evidence>
<feature type="compositionally biased region" description="Basic and acidic residues" evidence="1">
    <location>
        <begin position="106"/>
        <end position="120"/>
    </location>
</feature>
<sequence length="120" mass="13557">MQQQQFIHAAFVKQSDKMKDEYRLRLNASIDVIRLLLNQGLALCSHDKSESSLNGVDESFDVSRKEQMPIVLRYVDRKGFVMEASIGLVHVLDTSALSLKKAGPRSPERQSDKARANLKI</sequence>
<keyword evidence="3" id="KW-1185">Reference proteome</keyword>
<evidence type="ECO:0000313" key="3">
    <source>
        <dbReference type="Proteomes" id="UP000189701"/>
    </source>
</evidence>
<evidence type="ECO:0000313" key="4">
    <source>
        <dbReference type="RefSeq" id="XP_009802059.1"/>
    </source>
</evidence>
<gene>
    <name evidence="4" type="primary">LOC104247685</name>
</gene>
<dbReference type="OrthoDB" id="1092014at2759"/>
<dbReference type="Proteomes" id="UP000189701">
    <property type="component" value="Unplaced"/>
</dbReference>
<accession>A0A1U7YS62</accession>
<evidence type="ECO:0000259" key="2">
    <source>
        <dbReference type="Pfam" id="PF14291"/>
    </source>
</evidence>
<reference evidence="3" key="1">
    <citation type="journal article" date="2013" name="Genome Biol.">
        <title>Reference genomes and transcriptomes of Nicotiana sylvestris and Nicotiana tomentosiformis.</title>
        <authorList>
            <person name="Sierro N."/>
            <person name="Battey J.N."/>
            <person name="Ouadi S."/>
            <person name="Bovet L."/>
            <person name="Goepfert S."/>
            <person name="Bakaher N."/>
            <person name="Peitsch M.C."/>
            <person name="Ivanov N.V."/>
        </authorList>
    </citation>
    <scope>NUCLEOTIDE SEQUENCE [LARGE SCALE GENOMIC DNA]</scope>
</reference>